<feature type="compositionally biased region" description="Low complexity" evidence="1">
    <location>
        <begin position="81"/>
        <end position="93"/>
    </location>
</feature>
<feature type="region of interest" description="Disordered" evidence="1">
    <location>
        <begin position="105"/>
        <end position="149"/>
    </location>
</feature>
<feature type="region of interest" description="Disordered" evidence="1">
    <location>
        <begin position="79"/>
        <end position="98"/>
    </location>
</feature>
<sequence length="149" mass="15867">MVEIIWQDPPPRKAGAQGAYAQLIEALKKNPGRWALVSKDWKTSSPPAAFRQAGCEATCRRNADKKSWSIYARYAPKGRIPADPATQAATPAAHTKDSKAAVQKAVAAGTALRPPAPAVPRRTSAATPPPNDFGLAKFRADREARGATP</sequence>
<dbReference type="GeneID" id="80034120"/>
<dbReference type="RefSeq" id="YP_010761013.1">
    <property type="nucleotide sequence ID" value="NC_073590.1"/>
</dbReference>
<name>A0A9E7E5V1_9CAUD</name>
<dbReference type="Proteomes" id="UP001055786">
    <property type="component" value="Segment"/>
</dbReference>
<evidence type="ECO:0000256" key="1">
    <source>
        <dbReference type="SAM" id="MobiDB-lite"/>
    </source>
</evidence>
<protein>
    <submittedName>
        <fullName evidence="2">Uncharacterized protein</fullName>
    </submittedName>
</protein>
<gene>
    <name evidence="2" type="primary">48</name>
    <name evidence="2" type="ORF">SEA_COLE_48</name>
</gene>
<dbReference type="EMBL" id="ON392166">
    <property type="protein sequence ID" value="URC18085.1"/>
    <property type="molecule type" value="Genomic_DNA"/>
</dbReference>
<evidence type="ECO:0000313" key="3">
    <source>
        <dbReference type="Proteomes" id="UP001055786"/>
    </source>
</evidence>
<feature type="compositionally biased region" description="Low complexity" evidence="1">
    <location>
        <begin position="105"/>
        <end position="126"/>
    </location>
</feature>
<dbReference type="KEGG" id="vg:80034120"/>
<feature type="compositionally biased region" description="Basic and acidic residues" evidence="1">
    <location>
        <begin position="138"/>
        <end position="149"/>
    </location>
</feature>
<reference evidence="2" key="1">
    <citation type="submission" date="2022-04" db="EMBL/GenBank/DDBJ databases">
        <authorList>
            <person name="Alexander J."/>
            <person name="Beall E."/>
            <person name="Blank A."/>
            <person name="Christensen S."/>
            <person name="Falteisek K."/>
            <person name="Fields K."/>
            <person name="Fields S."/>
            <person name="Hubble C."/>
            <person name="Johnson G."/>
            <person name="Kaiser C."/>
            <person name="Kowalski P."/>
            <person name="McCafferty N."/>
            <person name="McIver B."/>
            <person name="Montour A."/>
            <person name="Ott P."/>
            <person name="Pennel L."/>
            <person name="Poncelet M."/>
            <person name="Qureshi E."/>
            <person name="Robertson C."/>
            <person name="Saeed A."/>
            <person name="Schulz N."/>
            <person name="Xiong S."/>
            <person name="Klyczek K."/>
            <person name="Garlena R.A."/>
            <person name="Russell D.A."/>
            <person name="Jacobs-Sera D."/>
            <person name="Hatfull G.F."/>
        </authorList>
    </citation>
    <scope>NUCLEOTIDE SEQUENCE</scope>
</reference>
<accession>A0A9E7E5V1</accession>
<organism evidence="2 3">
    <name type="scientific">Arthrobacter phage Cole</name>
    <dbReference type="NCBI Taxonomy" id="2944951"/>
    <lineage>
        <taxon>Viruses</taxon>
        <taxon>Duplodnaviria</taxon>
        <taxon>Heunggongvirae</taxon>
        <taxon>Uroviricota</taxon>
        <taxon>Caudoviricetes</taxon>
        <taxon>Daemsvirinae</taxon>
        <taxon>Nanditavirus</taxon>
        <taxon>Nanditavirus cole</taxon>
    </lineage>
</organism>
<evidence type="ECO:0000313" key="2">
    <source>
        <dbReference type="EMBL" id="URC18085.1"/>
    </source>
</evidence>
<proteinExistence type="predicted"/>
<keyword evidence="3" id="KW-1185">Reference proteome</keyword>